<dbReference type="Gene3D" id="3.40.1280.10">
    <property type="match status" value="1"/>
</dbReference>
<dbReference type="InterPro" id="IPR045330">
    <property type="entry name" value="TRM3/TARBP1"/>
</dbReference>
<organism evidence="4 5">
    <name type="scientific">Blastocystis sp. subtype 1 (strain ATCC 50177 / NandII)</name>
    <dbReference type="NCBI Taxonomy" id="478820"/>
    <lineage>
        <taxon>Eukaryota</taxon>
        <taxon>Sar</taxon>
        <taxon>Stramenopiles</taxon>
        <taxon>Bigyra</taxon>
        <taxon>Opalozoa</taxon>
        <taxon>Opalinata</taxon>
        <taxon>Blastocystidae</taxon>
        <taxon>Blastocystis</taxon>
    </lineage>
</organism>
<dbReference type="PANTHER" id="PTHR12029">
    <property type="entry name" value="RNA METHYLTRANSFERASE"/>
    <property type="match status" value="1"/>
</dbReference>
<dbReference type="GO" id="GO:0003723">
    <property type="term" value="F:RNA binding"/>
    <property type="evidence" value="ECO:0007669"/>
    <property type="project" value="InterPro"/>
</dbReference>
<protein>
    <submittedName>
        <fullName evidence="4">Methyltransferase</fullName>
    </submittedName>
</protein>
<dbReference type="Pfam" id="PF00588">
    <property type="entry name" value="SpoU_methylase"/>
    <property type="match status" value="1"/>
</dbReference>
<dbReference type="GO" id="GO:0030488">
    <property type="term" value="P:tRNA methylation"/>
    <property type="evidence" value="ECO:0007669"/>
    <property type="project" value="InterPro"/>
</dbReference>
<evidence type="ECO:0000256" key="1">
    <source>
        <dbReference type="ARBA" id="ARBA00022603"/>
    </source>
</evidence>
<name>A0A196SMF7_BLAHN</name>
<dbReference type="Proteomes" id="UP000078348">
    <property type="component" value="Unassembled WGS sequence"/>
</dbReference>
<proteinExistence type="predicted"/>
<keyword evidence="1 4" id="KW-0489">Methyltransferase</keyword>
<accession>A0A196SMF7</accession>
<evidence type="ECO:0000313" key="4">
    <source>
        <dbReference type="EMBL" id="OAO17402.1"/>
    </source>
</evidence>
<dbReference type="InterPro" id="IPR044748">
    <property type="entry name" value="Trm3/TARBP1_C"/>
</dbReference>
<dbReference type="GO" id="GO:0016423">
    <property type="term" value="F:tRNA (guanine) methyltransferase activity"/>
    <property type="evidence" value="ECO:0007669"/>
    <property type="project" value="InterPro"/>
</dbReference>
<feature type="domain" description="tRNA/rRNA methyltransferase SpoU type" evidence="3">
    <location>
        <begin position="1180"/>
        <end position="1322"/>
    </location>
</feature>
<keyword evidence="2 4" id="KW-0808">Transferase</keyword>
<dbReference type="SUPFAM" id="SSF75217">
    <property type="entry name" value="alpha/beta knot"/>
    <property type="match status" value="1"/>
</dbReference>
<dbReference type="CDD" id="cd18091">
    <property type="entry name" value="SpoU-like_TRM3-like"/>
    <property type="match status" value="1"/>
</dbReference>
<dbReference type="InterPro" id="IPR029028">
    <property type="entry name" value="Alpha/beta_knot_MTases"/>
</dbReference>
<gene>
    <name evidence="4" type="ORF">AV274_0865</name>
</gene>
<dbReference type="EMBL" id="LXWW01000032">
    <property type="protein sequence ID" value="OAO17402.1"/>
    <property type="molecule type" value="Genomic_DNA"/>
</dbReference>
<dbReference type="InterPro" id="IPR016024">
    <property type="entry name" value="ARM-type_fold"/>
</dbReference>
<evidence type="ECO:0000256" key="2">
    <source>
        <dbReference type="ARBA" id="ARBA00022679"/>
    </source>
</evidence>
<dbReference type="OrthoDB" id="241340at2759"/>
<dbReference type="InterPro" id="IPR029026">
    <property type="entry name" value="tRNA_m1G_MTases_N"/>
</dbReference>
<evidence type="ECO:0000313" key="5">
    <source>
        <dbReference type="Proteomes" id="UP000078348"/>
    </source>
</evidence>
<dbReference type="InterPro" id="IPR001537">
    <property type="entry name" value="SpoU_MeTrfase"/>
</dbReference>
<reference evidence="4 5" key="1">
    <citation type="submission" date="2016-05" db="EMBL/GenBank/DDBJ databases">
        <title>Nuclear genome of Blastocystis sp. subtype 1 NandII.</title>
        <authorList>
            <person name="Gentekaki E."/>
            <person name="Curtis B."/>
            <person name="Stairs C."/>
            <person name="Eme L."/>
            <person name="Herman E."/>
            <person name="Klimes V."/>
            <person name="Arias M.C."/>
            <person name="Elias M."/>
            <person name="Hilliou F."/>
            <person name="Klute M."/>
            <person name="Malik S.-B."/>
            <person name="Pightling A."/>
            <person name="Rachubinski R."/>
            <person name="Salas D."/>
            <person name="Schlacht A."/>
            <person name="Suga H."/>
            <person name="Archibald J."/>
            <person name="Ball S.G."/>
            <person name="Clark G."/>
            <person name="Dacks J."/>
            <person name="Van Der Giezen M."/>
            <person name="Tsaousis A."/>
            <person name="Roger A."/>
        </authorList>
    </citation>
    <scope>NUCLEOTIDE SEQUENCE [LARGE SCALE GENOMIC DNA]</scope>
    <source>
        <strain evidence="5">ATCC 50177 / NandII</strain>
    </source>
</reference>
<dbReference type="SUPFAM" id="SSF48371">
    <property type="entry name" value="ARM repeat"/>
    <property type="match status" value="1"/>
</dbReference>
<dbReference type="STRING" id="478820.A0A196SMF7"/>
<evidence type="ECO:0000259" key="3">
    <source>
        <dbReference type="Pfam" id="PF00588"/>
    </source>
</evidence>
<dbReference type="PANTHER" id="PTHR12029:SF11">
    <property type="entry name" value="METHYLTRANSFERASE TARBP1-RELATED"/>
    <property type="match status" value="1"/>
</dbReference>
<sequence length="1331" mass="146764">MDFQSDECIEHFLQFSVLNDSIDASWKPCVMKSASTCIHAWAQGATSSPHRYSLLYAVLKKLTRSHDTSFVREALSLFFPSLLLLSPLHDPTLSLELQNWADSLYSRGIEECQCSSLFLQQLLWQHDAFTLDPLATLARVFDALRSDHAQLRKYGLALLNSLLRRVLATLQAFTPLAVLSPAALAQWKTETSAHWDTFISVYQTLDEYATHLVRSVWGKVDSLAAYSPAVAAVGFLQLTPAWVELLYRRGLTQGNPHIRSLLFSFVLAPASPFVRHAAASAPFILQSIVPLVNDAALFRGALYGIGFPFLAFLSRVAAALDESARDRFYRELLATTRRSITNPVAFQFILGLFDAAMIPQPPHDLTDTVNSSAAGSESISHQMIDEVMHASLAWRPALDAALCATLEELSDRVVTQVSQPSLQKKAQRALLDLAVNHGVINENDLPNAIRLLAALRAANGEKGVSAALLKQMEPVCAAIRSLLEQVLDDLVSSEGSDPALRVLTLLVQLDSRLTLQRNNALMARVADIYSHLSLSSLSGLRLLAALSAVDGVLEGLSPEPVLALLRDAFAERVWSEELRCAFRLASALQPALFAEAMSRLLPPCFESDDLARSCFLLRWASAVSTCLYEAMSDDNTNTMTTGCFGGSLGSLLGLLRRVEASALASVEKAELVHCVWNLVLARVRQQRAADAELPELLKALTHECYTADGVLMGVLLPLVVCLQEPLFQSCGDDMLSAFLEALFVSYRDVRLNSSLRRLYYSILTNPFFFLHDSFHQPSHAYHQFLLFVVQEVTSNAGSDGLFFVSLLTAALKQVPAAISHYVHELASLAVMAESRDEVAVTRPSVEDYVRVVALHFFDALGAPATAALQAIMVELLELNLNVLSAGRHIQNSEGNGARLRCWQALCVLARRANVGGNARIHELFWKCVTQLNLRDVRHYIDLVGVELIRARPADLEEKLYPLLADVNQQTQSLPSLLLIAFFTVRGAKNDAKNDVKNDVKNDAKNDVKDNAKNDAKNDTSLLQGFLRVATPWTMSTDGLVRTLAQSTCFEVMSRLRACGQLDAVYESLFAYLSCNQHIISMRKRQMAVIAAFDPAVAGSLHAILASPQNNLNDFVPEALLDKLATEMSVLFDLWHQNGSSRAAASTAESVEGVVENFQKKILPWEDSGKDEVATRKKQDIVLVASLVNKMPNLGGLTRTSEIFAVKTLVVSSLRVKKDPVFTSTSVTSEEWVNMEECPPERLAEYLQGMKAQGYTLVGLEQTMSSKMLGQVELPKKMVLVLGEEKEGIPPHIIQLLDLCVEIPQYGIIRSLNVHVSGSILLWEYTRQNMLQ</sequence>
<comment type="caution">
    <text evidence="4">The sequence shown here is derived from an EMBL/GenBank/DDBJ whole genome shotgun (WGS) entry which is preliminary data.</text>
</comment>
<keyword evidence="5" id="KW-1185">Reference proteome</keyword>